<keyword evidence="2" id="KW-1185">Reference proteome</keyword>
<evidence type="ECO:0000313" key="2">
    <source>
        <dbReference type="Proteomes" id="UP000030101"/>
    </source>
</evidence>
<accession>A0ABR4XM19</accession>
<sequence>MVVFLGFTACQKGDEEAQKNLAGKWSATELKLGTKSIEVSDSPSIDLKANGTINIANIDLNKIFPDLPVLKQMNIMPEEWTLNWKILDGVFSLSAGMASAKFDIISSTEEDLVLKLTDASILGDRSAMPDEEVVITLKRIGDN</sequence>
<reference evidence="1 2" key="1">
    <citation type="submission" date="2014-08" db="EMBL/GenBank/DDBJ databases">
        <title>Porphyromonas canoris strain:OH2762 Genome sequencing.</title>
        <authorList>
            <person name="Wallis C."/>
            <person name="Deusch O."/>
            <person name="O'Flynn C."/>
            <person name="Davis I."/>
            <person name="Jospin G."/>
            <person name="Darling A.E."/>
            <person name="Coil D.A."/>
            <person name="Alexiev A."/>
            <person name="Horsfall A."/>
            <person name="Kirkwood N."/>
            <person name="Harris S."/>
            <person name="Eisen J.A."/>
        </authorList>
    </citation>
    <scope>NUCLEOTIDE SEQUENCE [LARGE SCALE GENOMIC DNA]</scope>
    <source>
        <strain evidence="2">COT-108 OH2762</strain>
    </source>
</reference>
<protein>
    <recommendedName>
        <fullName evidence="3">Lipocalin-like domain-containing protein</fullName>
    </recommendedName>
</protein>
<gene>
    <name evidence="1" type="ORF">HQ43_03825</name>
</gene>
<dbReference type="EMBL" id="JQZV01000006">
    <property type="protein sequence ID" value="KGN93007.1"/>
    <property type="molecule type" value="Genomic_DNA"/>
</dbReference>
<proteinExistence type="predicted"/>
<name>A0ABR4XM19_9PORP</name>
<organism evidence="1 2">
    <name type="scientific">Porphyromonas canoris</name>
    <dbReference type="NCBI Taxonomy" id="36875"/>
    <lineage>
        <taxon>Bacteria</taxon>
        <taxon>Pseudomonadati</taxon>
        <taxon>Bacteroidota</taxon>
        <taxon>Bacteroidia</taxon>
        <taxon>Bacteroidales</taxon>
        <taxon>Porphyromonadaceae</taxon>
        <taxon>Porphyromonas</taxon>
    </lineage>
</organism>
<evidence type="ECO:0000313" key="1">
    <source>
        <dbReference type="EMBL" id="KGN93007.1"/>
    </source>
</evidence>
<comment type="caution">
    <text evidence="1">The sequence shown here is derived from an EMBL/GenBank/DDBJ whole genome shotgun (WGS) entry which is preliminary data.</text>
</comment>
<dbReference type="Proteomes" id="UP000030101">
    <property type="component" value="Unassembled WGS sequence"/>
</dbReference>
<evidence type="ECO:0008006" key="3">
    <source>
        <dbReference type="Google" id="ProtNLM"/>
    </source>
</evidence>